<keyword evidence="6" id="KW-0408">Iron</keyword>
<dbReference type="InterPro" id="IPR016171">
    <property type="entry name" value="Vanillyl_alc_oxidase_C-sub2"/>
</dbReference>
<dbReference type="SUPFAM" id="SSF56176">
    <property type="entry name" value="FAD-binding/transporter-associated domain-like"/>
    <property type="match status" value="1"/>
</dbReference>
<dbReference type="Pfam" id="PF13534">
    <property type="entry name" value="Fer4_17"/>
    <property type="match status" value="1"/>
</dbReference>
<proteinExistence type="predicted"/>
<keyword evidence="5" id="KW-0560">Oxidoreductase</keyword>
<dbReference type="Gene3D" id="1.10.45.10">
    <property type="entry name" value="Vanillyl-alcohol Oxidase, Chain A, domain 4"/>
    <property type="match status" value="1"/>
</dbReference>
<dbReference type="InterPro" id="IPR004113">
    <property type="entry name" value="FAD-bd_oxidored_4_C"/>
</dbReference>
<keyword evidence="2" id="KW-0285">Flavoprotein</keyword>
<dbReference type="InterPro" id="IPR017900">
    <property type="entry name" value="4Fe4S_Fe_S_CS"/>
</dbReference>
<gene>
    <name evidence="9" type="primary">glpC_1</name>
    <name evidence="9" type="ORF">MFFC18_12580</name>
</gene>
<evidence type="ECO:0000313" key="9">
    <source>
        <dbReference type="EMBL" id="QEG21402.1"/>
    </source>
</evidence>
<dbReference type="InterPro" id="IPR016169">
    <property type="entry name" value="FAD-bd_PCMH_sub2"/>
</dbReference>
<dbReference type="InterPro" id="IPR016166">
    <property type="entry name" value="FAD-bd_PCMH"/>
</dbReference>
<dbReference type="PANTHER" id="PTHR11748:SF119">
    <property type="entry name" value="D-2-HYDROXYGLUTARATE DEHYDROGENASE"/>
    <property type="match status" value="1"/>
</dbReference>
<sequence>MNTSSATIEVNRLESLRENLDGPLEFDSLTRKLYSTDASVYQQVPLAVAFPKSKRDLRTLIEFAQRNRTSLIPRTAGTSLAGQVVGRGIVVDLGKHLNQIGEIDVANKTVVVEPGVVRDELNLELANHDLLFGPETSTSNRAMIGGMLGNNSCGSNSIVYGTTRDQTIEVSGFLSDGSEATFGPLTKSEFQHKCELGTLEGEIYRYVQGMLGAEANRRLIQQHFPKPSIHRRNTGYALDALMDSEVFAADSDQRFNFCKLLAGSEGTLFLATSIKLQLHEFPPAENALLCVHFDTVDEALRANVIAMKFSLFASELIDQLVLQGAARNIAQRENLQFVEGQPGAILVLSLRGETMADVETQAAAIKRELTQAGLGYAFPVLSGREINRIWDLRKAGLGVVGNVPGDDKPVAVIEDTAVAIEDLPDYIRDVDQLLLERHDCECVHYAHAGSGEIHLRPVLNLKTDSDVKKFRDIATDVAALVRKYNGSLSGEHGDGRLRSEFIESMIGSECYALLRRVKQVFDPSGILNPGKIVDPVPMDAALRYAGLSQTQSIETVLDFESTLGLQRAAEMCTGSGDCRKSAKIGGTMCPSFMATGNERDTTRARANIVRHVLTESSELANDEIRDAMDLCLACKGCKGECPSNVDVGKIKAEFQQAWHDKHGIPLRTRFVAGVDRLNRMGSIVPWLANFTTKNFATGWLLRKVIGVASGRSLPEFSRVGLRRWFRNHVPHSNAGRNGKVLFFCDEFTSLTESHVGIAAIEVLERLGWAVEIPNHLESGRASLSKGLLRRARDIAANNVKQLSAVVSEQTPLISVEPSAILSFRDEYVDLLRGEEKETAKRLAENCLTFEEFIARQVENGNVSAESFSDEPKTVRLHGHCHEKALIGLVPALRTLQVPENYQVRLIASGCCGMAGSFGYEAEHFDVSMQIGELVLFPTVRNEPVDNTIAATGTSCRHQIKDGTERVALHPAEILRQAMID</sequence>
<dbReference type="Gene3D" id="3.30.465.10">
    <property type="match status" value="1"/>
</dbReference>
<keyword evidence="3" id="KW-0479">Metal-binding</keyword>
<organism evidence="9 10">
    <name type="scientific">Mariniblastus fucicola</name>
    <dbReference type="NCBI Taxonomy" id="980251"/>
    <lineage>
        <taxon>Bacteria</taxon>
        <taxon>Pseudomonadati</taxon>
        <taxon>Planctomycetota</taxon>
        <taxon>Planctomycetia</taxon>
        <taxon>Pirellulales</taxon>
        <taxon>Pirellulaceae</taxon>
        <taxon>Mariniblastus</taxon>
    </lineage>
</organism>
<dbReference type="RefSeq" id="WP_075084430.1">
    <property type="nucleotide sequence ID" value="NZ_CP042912.1"/>
</dbReference>
<dbReference type="InterPro" id="IPR036318">
    <property type="entry name" value="FAD-bd_PCMH-like_sf"/>
</dbReference>
<keyword evidence="10" id="KW-1185">Reference proteome</keyword>
<evidence type="ECO:0000256" key="4">
    <source>
        <dbReference type="ARBA" id="ARBA00022827"/>
    </source>
</evidence>
<dbReference type="GO" id="GO:0004458">
    <property type="term" value="F:D-lactate dehydrogenase (cytochrome) activity"/>
    <property type="evidence" value="ECO:0007669"/>
    <property type="project" value="TreeGrafter"/>
</dbReference>
<evidence type="ECO:0000256" key="1">
    <source>
        <dbReference type="ARBA" id="ARBA00001974"/>
    </source>
</evidence>
<evidence type="ECO:0000256" key="5">
    <source>
        <dbReference type="ARBA" id="ARBA00023002"/>
    </source>
</evidence>
<dbReference type="GO" id="GO:1903457">
    <property type="term" value="P:lactate catabolic process"/>
    <property type="evidence" value="ECO:0007669"/>
    <property type="project" value="TreeGrafter"/>
</dbReference>
<dbReference type="GO" id="GO:0051536">
    <property type="term" value="F:iron-sulfur cluster binding"/>
    <property type="evidence" value="ECO:0007669"/>
    <property type="project" value="UniProtKB-KW"/>
</dbReference>
<dbReference type="Proteomes" id="UP000322214">
    <property type="component" value="Chromosome"/>
</dbReference>
<dbReference type="InterPro" id="IPR016164">
    <property type="entry name" value="FAD-linked_Oxase-like_C"/>
</dbReference>
<dbReference type="PROSITE" id="PS51387">
    <property type="entry name" value="FAD_PCMH"/>
    <property type="match status" value="1"/>
</dbReference>
<keyword evidence="7" id="KW-0411">Iron-sulfur</keyword>
<dbReference type="STRING" id="980251.GCA_001642875_01617"/>
<dbReference type="OrthoDB" id="9767256at2"/>
<dbReference type="PROSITE" id="PS00198">
    <property type="entry name" value="4FE4S_FER_1"/>
    <property type="match status" value="1"/>
</dbReference>
<dbReference type="Pfam" id="PF01565">
    <property type="entry name" value="FAD_binding_4"/>
    <property type="match status" value="1"/>
</dbReference>
<dbReference type="Pfam" id="PF02913">
    <property type="entry name" value="FAD-oxidase_C"/>
    <property type="match status" value="1"/>
</dbReference>
<dbReference type="AlphaFoldDB" id="A0A5B9P903"/>
<protein>
    <submittedName>
        <fullName evidence="9">Anaerobic glycerol-3-phosphate dehydrogenase subunit C</fullName>
    </submittedName>
</protein>
<dbReference type="EMBL" id="CP042912">
    <property type="protein sequence ID" value="QEG21402.1"/>
    <property type="molecule type" value="Genomic_DNA"/>
</dbReference>
<evidence type="ECO:0000259" key="8">
    <source>
        <dbReference type="PROSITE" id="PS51387"/>
    </source>
</evidence>
<dbReference type="InterPro" id="IPR006094">
    <property type="entry name" value="Oxid_FAD_bind_N"/>
</dbReference>
<accession>A0A5B9P903</accession>
<feature type="domain" description="FAD-binding PCMH-type" evidence="8">
    <location>
        <begin position="41"/>
        <end position="281"/>
    </location>
</feature>
<name>A0A5B9P903_9BACT</name>
<reference evidence="9 10" key="1">
    <citation type="submission" date="2019-08" db="EMBL/GenBank/DDBJ databases">
        <title>Deep-cultivation of Planctomycetes and their phenomic and genomic characterization uncovers novel biology.</title>
        <authorList>
            <person name="Wiegand S."/>
            <person name="Jogler M."/>
            <person name="Boedeker C."/>
            <person name="Pinto D."/>
            <person name="Vollmers J."/>
            <person name="Rivas-Marin E."/>
            <person name="Kohn T."/>
            <person name="Peeters S.H."/>
            <person name="Heuer A."/>
            <person name="Rast P."/>
            <person name="Oberbeckmann S."/>
            <person name="Bunk B."/>
            <person name="Jeske O."/>
            <person name="Meyerdierks A."/>
            <person name="Storesund J.E."/>
            <person name="Kallscheuer N."/>
            <person name="Luecker S."/>
            <person name="Lage O.M."/>
            <person name="Pohl T."/>
            <person name="Merkel B.J."/>
            <person name="Hornburger P."/>
            <person name="Mueller R.-W."/>
            <person name="Bruemmer F."/>
            <person name="Labrenz M."/>
            <person name="Spormann A.M."/>
            <person name="Op den Camp H."/>
            <person name="Overmann J."/>
            <person name="Amann R."/>
            <person name="Jetten M.S.M."/>
            <person name="Mascher T."/>
            <person name="Medema M.H."/>
            <person name="Devos D.P."/>
            <person name="Kaster A.-K."/>
            <person name="Ovreas L."/>
            <person name="Rohde M."/>
            <person name="Galperin M.Y."/>
            <person name="Jogler C."/>
        </authorList>
    </citation>
    <scope>NUCLEOTIDE SEQUENCE [LARGE SCALE GENOMIC DNA]</scope>
    <source>
        <strain evidence="9 10">FC18</strain>
    </source>
</reference>
<dbReference type="GO" id="GO:0008720">
    <property type="term" value="F:D-lactate dehydrogenase (NAD+) activity"/>
    <property type="evidence" value="ECO:0007669"/>
    <property type="project" value="TreeGrafter"/>
</dbReference>
<dbReference type="GO" id="GO:0071949">
    <property type="term" value="F:FAD binding"/>
    <property type="evidence" value="ECO:0007669"/>
    <property type="project" value="InterPro"/>
</dbReference>
<evidence type="ECO:0000313" key="10">
    <source>
        <dbReference type="Proteomes" id="UP000322214"/>
    </source>
</evidence>
<dbReference type="PANTHER" id="PTHR11748">
    <property type="entry name" value="D-LACTATE DEHYDROGENASE"/>
    <property type="match status" value="1"/>
</dbReference>
<evidence type="ECO:0000256" key="6">
    <source>
        <dbReference type="ARBA" id="ARBA00023004"/>
    </source>
</evidence>
<evidence type="ECO:0000256" key="2">
    <source>
        <dbReference type="ARBA" id="ARBA00022630"/>
    </source>
</evidence>
<dbReference type="SUPFAM" id="SSF55103">
    <property type="entry name" value="FAD-linked oxidases, C-terminal domain"/>
    <property type="match status" value="1"/>
</dbReference>
<evidence type="ECO:0000256" key="3">
    <source>
        <dbReference type="ARBA" id="ARBA00022723"/>
    </source>
</evidence>
<evidence type="ECO:0000256" key="7">
    <source>
        <dbReference type="ARBA" id="ARBA00023014"/>
    </source>
</evidence>
<dbReference type="KEGG" id="mff:MFFC18_12580"/>
<comment type="cofactor">
    <cofactor evidence="1">
        <name>FAD</name>
        <dbReference type="ChEBI" id="CHEBI:57692"/>
    </cofactor>
</comment>
<dbReference type="GO" id="GO:0046872">
    <property type="term" value="F:metal ion binding"/>
    <property type="evidence" value="ECO:0007669"/>
    <property type="project" value="UniProtKB-KW"/>
</dbReference>
<dbReference type="Gene3D" id="3.30.70.2740">
    <property type="match status" value="1"/>
</dbReference>
<dbReference type="SUPFAM" id="SSF46548">
    <property type="entry name" value="alpha-helical ferredoxin"/>
    <property type="match status" value="1"/>
</dbReference>
<keyword evidence="4" id="KW-0274">FAD</keyword>